<dbReference type="GO" id="GO:0005737">
    <property type="term" value="C:cytoplasm"/>
    <property type="evidence" value="ECO:0007669"/>
    <property type="project" value="TreeGrafter"/>
</dbReference>
<dbReference type="EMBL" id="BDDD01000038">
    <property type="protein sequence ID" value="GAV57684.1"/>
    <property type="molecule type" value="Genomic_DNA"/>
</dbReference>
<evidence type="ECO:0000256" key="1">
    <source>
        <dbReference type="ARBA" id="ARBA00007374"/>
    </source>
</evidence>
<dbReference type="SUPFAM" id="SSF56104">
    <property type="entry name" value="SAICAR synthase-like"/>
    <property type="match status" value="1"/>
</dbReference>
<evidence type="ECO:0000256" key="7">
    <source>
        <dbReference type="ARBA" id="ARBA00036525"/>
    </source>
</evidence>
<dbReference type="EC" id="2.7.1.140" evidence="8"/>
<dbReference type="PANTHER" id="PTHR12400">
    <property type="entry name" value="INOSITOL POLYPHOSPHATE KINASE"/>
    <property type="match status" value="1"/>
</dbReference>
<dbReference type="GO" id="GO:0005524">
    <property type="term" value="F:ATP binding"/>
    <property type="evidence" value="ECO:0007669"/>
    <property type="project" value="UniProtKB-KW"/>
</dbReference>
<dbReference type="InterPro" id="IPR005522">
    <property type="entry name" value="IPK"/>
</dbReference>
<evidence type="ECO:0000256" key="4">
    <source>
        <dbReference type="ARBA" id="ARBA00022777"/>
    </source>
</evidence>
<gene>
    <name evidence="9" type="ORF">CFOL_v3_01221</name>
</gene>
<dbReference type="EC" id="2.7.1.151" evidence="8"/>
<name>A0A1Q3APQ9_CEPFO</name>
<dbReference type="InterPro" id="IPR038286">
    <property type="entry name" value="IPK_sf"/>
</dbReference>
<dbReference type="AlphaFoldDB" id="A0A1Q3APQ9"/>
<comment type="caution">
    <text evidence="9">The sequence shown here is derived from an EMBL/GenBank/DDBJ whole genome shotgun (WGS) entry which is preliminary data.</text>
</comment>
<keyword evidence="4 8" id="KW-0418">Kinase</keyword>
<evidence type="ECO:0000256" key="2">
    <source>
        <dbReference type="ARBA" id="ARBA00022679"/>
    </source>
</evidence>
<keyword evidence="10" id="KW-1185">Reference proteome</keyword>
<comment type="catalytic activity">
    <reaction evidence="6 8">
        <text>1D-myo-inositol 1,4,5-trisphosphate + 2 ATP = 1D-myo-inositol 1,3,4,5,6-pentakisphosphate + 2 ADP + 2 H(+)</text>
        <dbReference type="Rhea" id="RHEA:32359"/>
        <dbReference type="ChEBI" id="CHEBI:15378"/>
        <dbReference type="ChEBI" id="CHEBI:30616"/>
        <dbReference type="ChEBI" id="CHEBI:57733"/>
        <dbReference type="ChEBI" id="CHEBI:203600"/>
        <dbReference type="ChEBI" id="CHEBI:456216"/>
        <dbReference type="EC" id="2.7.1.151"/>
    </reaction>
</comment>
<comment type="similarity">
    <text evidence="1 8">Belongs to the inositol phosphokinase (IPK) family.</text>
</comment>
<dbReference type="GO" id="GO:0047326">
    <property type="term" value="F:inositol-1,3,4,6-tetrakisphosphate 5-kinase activity"/>
    <property type="evidence" value="ECO:0007669"/>
    <property type="project" value="RHEA"/>
</dbReference>
<sequence>MSSVNVNESDRLGLKDYLKNCKCGNRKRPVVRIVEREKNKYNLYYSCEDKNCGGFLGWCVPFFSENTSSLSSPMMQDNGVEEMGNVRGEIQTLREEHKRLYRKVLHTLVDSMLKVPEHQVADHQARDGKLGPLVDDSGRFYKPLPDDDRGSDEVALRKFVSSNISTNSNVNTDCSLAQSVYGNSAGILAQLMELKAWFEDQTMYHFNSCLVIMVYEKESVLKGGNAGPQVQLVDFAHAMEGKGVIDHNFSGGVCSLIKLVSEILTDPDEYPFKGCSEG</sequence>
<dbReference type="GO" id="GO:0008440">
    <property type="term" value="F:inositol-1,4,5-trisphosphate 3-kinase activity"/>
    <property type="evidence" value="ECO:0007669"/>
    <property type="project" value="TreeGrafter"/>
</dbReference>
<evidence type="ECO:0000256" key="5">
    <source>
        <dbReference type="ARBA" id="ARBA00022840"/>
    </source>
</evidence>
<keyword evidence="5 8" id="KW-0067">ATP-binding</keyword>
<reference evidence="10" key="1">
    <citation type="submission" date="2016-04" db="EMBL/GenBank/DDBJ databases">
        <title>Cephalotus genome sequencing.</title>
        <authorList>
            <person name="Fukushima K."/>
            <person name="Hasebe M."/>
            <person name="Fang X."/>
        </authorList>
    </citation>
    <scope>NUCLEOTIDE SEQUENCE [LARGE SCALE GENOMIC DNA]</scope>
    <source>
        <strain evidence="10">cv. St1</strain>
    </source>
</reference>
<dbReference type="Pfam" id="PF03770">
    <property type="entry name" value="IPK"/>
    <property type="match status" value="1"/>
</dbReference>
<dbReference type="OrthoDB" id="5958943at2759"/>
<evidence type="ECO:0000313" key="9">
    <source>
        <dbReference type="EMBL" id="GAV57684.1"/>
    </source>
</evidence>
<dbReference type="Proteomes" id="UP000187406">
    <property type="component" value="Unassembled WGS sequence"/>
</dbReference>
<evidence type="ECO:0000256" key="8">
    <source>
        <dbReference type="RuleBase" id="RU363090"/>
    </source>
</evidence>
<dbReference type="GO" id="GO:0032958">
    <property type="term" value="P:inositol phosphate biosynthetic process"/>
    <property type="evidence" value="ECO:0007669"/>
    <property type="project" value="InterPro"/>
</dbReference>
<keyword evidence="3 8" id="KW-0547">Nucleotide-binding</keyword>
<comment type="catalytic activity">
    <reaction evidence="7 8">
        <text>1D-myo-inositol 1,3,4,6-tetrakisphosphate + ATP = 1D-myo-inositol 1,3,4,5,6-pentakisphosphate + ADP + H(+)</text>
        <dbReference type="Rhea" id="RHEA:12717"/>
        <dbReference type="ChEBI" id="CHEBI:15378"/>
        <dbReference type="ChEBI" id="CHEBI:30616"/>
        <dbReference type="ChEBI" id="CHEBI:57660"/>
        <dbReference type="ChEBI" id="CHEBI:57733"/>
        <dbReference type="ChEBI" id="CHEBI:456216"/>
        <dbReference type="EC" id="2.7.1.140"/>
    </reaction>
</comment>
<dbReference type="Gene3D" id="3.30.470.160">
    <property type="entry name" value="Inositol polyphosphate kinase"/>
    <property type="match status" value="1"/>
</dbReference>
<dbReference type="PANTHER" id="PTHR12400:SF51">
    <property type="entry name" value="INOSITOL POLYPHOSPHATE MULTIKINASE"/>
    <property type="match status" value="1"/>
</dbReference>
<proteinExistence type="inferred from homology"/>
<organism evidence="9 10">
    <name type="scientific">Cephalotus follicularis</name>
    <name type="common">Albany pitcher plant</name>
    <dbReference type="NCBI Taxonomy" id="3775"/>
    <lineage>
        <taxon>Eukaryota</taxon>
        <taxon>Viridiplantae</taxon>
        <taxon>Streptophyta</taxon>
        <taxon>Embryophyta</taxon>
        <taxon>Tracheophyta</taxon>
        <taxon>Spermatophyta</taxon>
        <taxon>Magnoliopsida</taxon>
        <taxon>eudicotyledons</taxon>
        <taxon>Gunneridae</taxon>
        <taxon>Pentapetalae</taxon>
        <taxon>rosids</taxon>
        <taxon>fabids</taxon>
        <taxon>Oxalidales</taxon>
        <taxon>Cephalotaceae</taxon>
        <taxon>Cephalotus</taxon>
    </lineage>
</organism>
<dbReference type="GO" id="GO:0005634">
    <property type="term" value="C:nucleus"/>
    <property type="evidence" value="ECO:0007669"/>
    <property type="project" value="TreeGrafter"/>
</dbReference>
<evidence type="ECO:0000313" key="10">
    <source>
        <dbReference type="Proteomes" id="UP000187406"/>
    </source>
</evidence>
<dbReference type="STRING" id="3775.A0A1Q3APQ9"/>
<accession>A0A1Q3APQ9</accession>
<keyword evidence="2 8" id="KW-0808">Transferase</keyword>
<evidence type="ECO:0000256" key="3">
    <source>
        <dbReference type="ARBA" id="ARBA00022741"/>
    </source>
</evidence>
<evidence type="ECO:0000256" key="6">
    <source>
        <dbReference type="ARBA" id="ARBA00036164"/>
    </source>
</evidence>
<dbReference type="InParanoid" id="A0A1Q3APQ9"/>
<protein>
    <recommendedName>
        <fullName evidence="8">Inositol polyphosphate multikinase</fullName>
        <ecNumber evidence="8">2.7.1.140</ecNumber>
        <ecNumber evidence="8">2.7.1.151</ecNumber>
    </recommendedName>
</protein>
<comment type="function">
    <text evidence="8">Inositol phosphate kinase with a broad substrate specificity.</text>
</comment>